<sequence>MDGAKGGLENHDSQLVRTLALCLLARVEVGSSWGSPPSPISLQSHFRKHICVRSGGNLLKIYTDPNCKVSNGRCKAKCNGATTNDAQTRFTIENTRGRKCIQYTDKQDGSKYPLKVVNGTNVTFEKRQCDNTIGDDFLFDEEKVKGTLALCLLARVEVGSSWGSPPSPISLQSHFRKHICVRSGGNLLKIYTDLNCKVPNGRCKAKCNGATTNDAQTRFTIENTRGRKCIQYTDKQDGSKYALKVVNGTNVTFEKRQCDSTIGDDFLFDEEKVKGVYKYKHTVINKTMCLGVAINCDDESFYLINADSKHRRCSFKRR</sequence>
<organism evidence="1 2">
    <name type="scientific">Desmophyllum pertusum</name>
    <dbReference type="NCBI Taxonomy" id="174260"/>
    <lineage>
        <taxon>Eukaryota</taxon>
        <taxon>Metazoa</taxon>
        <taxon>Cnidaria</taxon>
        <taxon>Anthozoa</taxon>
        <taxon>Hexacorallia</taxon>
        <taxon>Scleractinia</taxon>
        <taxon>Caryophylliina</taxon>
        <taxon>Caryophylliidae</taxon>
        <taxon>Desmophyllum</taxon>
    </lineage>
</organism>
<dbReference type="AlphaFoldDB" id="A0A9W9Z535"/>
<proteinExistence type="predicted"/>
<dbReference type="EMBL" id="MU826826">
    <property type="protein sequence ID" value="KAJ7375391.1"/>
    <property type="molecule type" value="Genomic_DNA"/>
</dbReference>
<gene>
    <name evidence="1" type="ORF">OS493_002152</name>
</gene>
<reference evidence="1" key="1">
    <citation type="submission" date="2023-01" db="EMBL/GenBank/DDBJ databases">
        <title>Genome assembly of the deep-sea coral Lophelia pertusa.</title>
        <authorList>
            <person name="Herrera S."/>
            <person name="Cordes E."/>
        </authorList>
    </citation>
    <scope>NUCLEOTIDE SEQUENCE</scope>
    <source>
        <strain evidence="1">USNM1676648</strain>
        <tissue evidence="1">Polyp</tissue>
    </source>
</reference>
<accession>A0A9W9Z535</accession>
<evidence type="ECO:0000313" key="2">
    <source>
        <dbReference type="Proteomes" id="UP001163046"/>
    </source>
</evidence>
<dbReference type="Proteomes" id="UP001163046">
    <property type="component" value="Unassembled WGS sequence"/>
</dbReference>
<protein>
    <submittedName>
        <fullName evidence="1">Uncharacterized protein</fullName>
    </submittedName>
</protein>
<comment type="caution">
    <text evidence="1">The sequence shown here is derived from an EMBL/GenBank/DDBJ whole genome shotgun (WGS) entry which is preliminary data.</text>
</comment>
<evidence type="ECO:0000313" key="1">
    <source>
        <dbReference type="EMBL" id="KAJ7375391.1"/>
    </source>
</evidence>
<name>A0A9W9Z535_9CNID</name>
<keyword evidence="2" id="KW-1185">Reference proteome</keyword>